<dbReference type="GO" id="GO:0004067">
    <property type="term" value="F:asparaginase activity"/>
    <property type="evidence" value="ECO:0007669"/>
    <property type="project" value="UniProtKB-UniRule"/>
</dbReference>
<evidence type="ECO:0000259" key="10">
    <source>
        <dbReference type="Pfam" id="PF18195"/>
    </source>
</evidence>
<dbReference type="Proteomes" id="UP000652307">
    <property type="component" value="Unassembled WGS sequence"/>
</dbReference>
<dbReference type="Gene3D" id="3.40.50.1170">
    <property type="entry name" value="L-asparaginase, N-terminal domain"/>
    <property type="match status" value="1"/>
</dbReference>
<feature type="active site" evidence="5">
    <location>
        <position position="98"/>
    </location>
</feature>
<keyword evidence="3 5" id="KW-0067">ATP-binding</keyword>
<dbReference type="SUPFAM" id="SSF53774">
    <property type="entry name" value="Glutaminase/Asparaginase"/>
    <property type="match status" value="1"/>
</dbReference>
<dbReference type="Pfam" id="PF18195">
    <property type="entry name" value="GatD_N"/>
    <property type="match status" value="1"/>
</dbReference>
<dbReference type="InterPro" id="IPR011878">
    <property type="entry name" value="GatD"/>
</dbReference>
<dbReference type="EMBL" id="JADEZV010000001">
    <property type="protein sequence ID" value="MBE9390583.1"/>
    <property type="molecule type" value="Genomic_DNA"/>
</dbReference>
<dbReference type="PRINTS" id="PR00139">
    <property type="entry name" value="ASNGLNASE"/>
</dbReference>
<dbReference type="GO" id="GO:0006520">
    <property type="term" value="P:amino acid metabolic process"/>
    <property type="evidence" value="ECO:0007669"/>
    <property type="project" value="InterPro"/>
</dbReference>
<dbReference type="Pfam" id="PF17763">
    <property type="entry name" value="Asparaginase_C"/>
    <property type="match status" value="1"/>
</dbReference>
<dbReference type="PANTHER" id="PTHR11707">
    <property type="entry name" value="L-ASPARAGINASE"/>
    <property type="match status" value="1"/>
</dbReference>
<accession>A0A2J6N7W5</accession>
<reference evidence="11" key="2">
    <citation type="journal article" date="2020" name="mSystems">
        <title>Genome- and Community-Level Interaction Insights into Carbon Utilization and Element Cycling Functions of Hydrothermarchaeota in Hydrothermal Sediment.</title>
        <authorList>
            <person name="Zhou Z."/>
            <person name="Liu Y."/>
            <person name="Xu W."/>
            <person name="Pan J."/>
            <person name="Luo Z.H."/>
            <person name="Li M."/>
        </authorList>
    </citation>
    <scope>NUCLEOTIDE SEQUENCE [LARGE SCALE GENOMIC DNA]</scope>
    <source>
        <strain evidence="11">SpSt-1261</strain>
    </source>
</reference>
<gene>
    <name evidence="5 13" type="primary">gatD</name>
    <name evidence="13" type="ORF">C0188_01145</name>
    <name evidence="11" type="ORF">ENO39_02450</name>
    <name evidence="12" type="ORF">IOK49_00570</name>
</gene>
<dbReference type="GO" id="GO:0016740">
    <property type="term" value="F:transferase activity"/>
    <property type="evidence" value="ECO:0007669"/>
    <property type="project" value="UniProtKB-KW"/>
</dbReference>
<evidence type="ECO:0000259" key="8">
    <source>
        <dbReference type="Pfam" id="PF00710"/>
    </source>
</evidence>
<dbReference type="SMART" id="SM00870">
    <property type="entry name" value="Asparaginase"/>
    <property type="match status" value="1"/>
</dbReference>
<dbReference type="Gene3D" id="2.30.30.520">
    <property type="match status" value="1"/>
</dbReference>
<proteinExistence type="inferred from homology"/>
<dbReference type="EMBL" id="DSFH01000039">
    <property type="protein sequence ID" value="HEW63904.1"/>
    <property type="molecule type" value="Genomic_DNA"/>
</dbReference>
<dbReference type="InterPro" id="IPR006034">
    <property type="entry name" value="Asparaginase/glutaminase-like"/>
</dbReference>
<dbReference type="InterPro" id="IPR040919">
    <property type="entry name" value="Asparaginase_C"/>
</dbReference>
<evidence type="ECO:0000256" key="2">
    <source>
        <dbReference type="ARBA" id="ARBA00022741"/>
    </source>
</evidence>
<feature type="domain" description="L-asparaginase N-terminal" evidence="8">
    <location>
        <begin position="90"/>
        <end position="285"/>
    </location>
</feature>
<dbReference type="NCBIfam" id="NF003217">
    <property type="entry name" value="PRK04183.1"/>
    <property type="match status" value="1"/>
</dbReference>
<dbReference type="EC" id="6.3.5.-" evidence="5 7"/>
<evidence type="ECO:0000313" key="13">
    <source>
        <dbReference type="EMBL" id="PMB75925.1"/>
    </source>
</evidence>
<evidence type="ECO:0000256" key="3">
    <source>
        <dbReference type="ARBA" id="ARBA00022840"/>
    </source>
</evidence>
<evidence type="ECO:0000313" key="12">
    <source>
        <dbReference type="EMBL" id="MBE9390583.1"/>
    </source>
</evidence>
<evidence type="ECO:0000313" key="11">
    <source>
        <dbReference type="EMBL" id="HEW63904.1"/>
    </source>
</evidence>
<evidence type="ECO:0000256" key="6">
    <source>
        <dbReference type="PROSITE-ProRule" id="PRU10100"/>
    </source>
</evidence>
<protein>
    <recommendedName>
        <fullName evidence="5 7">Glutamyl-tRNA(Gln) amidotransferase subunit D</fullName>
        <shortName evidence="5">Glu-ADT subunit D</shortName>
        <ecNumber evidence="5 7">6.3.5.-</ecNumber>
    </recommendedName>
</protein>
<dbReference type="PROSITE" id="PS00917">
    <property type="entry name" value="ASN_GLN_ASE_2"/>
    <property type="match status" value="1"/>
</dbReference>
<evidence type="ECO:0000256" key="5">
    <source>
        <dbReference type="HAMAP-Rule" id="MF_00586"/>
    </source>
</evidence>
<dbReference type="RefSeq" id="WP_014558352.1">
    <property type="nucleotide sequence ID" value="NZ_DSFH01000039.1"/>
</dbReference>
<dbReference type="PROSITE" id="PS51732">
    <property type="entry name" value="ASN_GLN_ASE_3"/>
    <property type="match status" value="1"/>
</dbReference>
<feature type="active site" evidence="5">
    <location>
        <position position="253"/>
    </location>
</feature>
<dbReference type="InterPro" id="IPR037152">
    <property type="entry name" value="L-asparaginase_N_sf"/>
</dbReference>
<comment type="similarity">
    <text evidence="5 7">Belongs to the asparaginase 1 family. GatD subfamily.</text>
</comment>
<organism evidence="13 14">
    <name type="scientific">Fervidicoccus fontis</name>
    <dbReference type="NCBI Taxonomy" id="683846"/>
    <lineage>
        <taxon>Archaea</taxon>
        <taxon>Thermoproteota</taxon>
        <taxon>Thermoprotei</taxon>
        <taxon>Fervidicoccales</taxon>
        <taxon>Fervidicoccaceae</taxon>
        <taxon>Fervidicoccus</taxon>
    </lineage>
</organism>
<comment type="function">
    <text evidence="5 7">Allows the formation of correctly charged Gln-tRNA(Gln) through the transamidation of misacylated Glu-tRNA(Gln) in organisms which lack glutaminyl-tRNA synthetase. The reaction takes place in the presence of glutamine and ATP through an activated gamma-phospho-Glu-tRNA(Gln). The GatDE system is specific for glutamate and does not act on aspartate.</text>
</comment>
<dbReference type="AlphaFoldDB" id="A0A2J6N7W5"/>
<feature type="active site" evidence="5 6">
    <location>
        <position position="175"/>
    </location>
</feature>
<dbReference type="GO" id="GO:0006450">
    <property type="term" value="P:regulation of translational fidelity"/>
    <property type="evidence" value="ECO:0007669"/>
    <property type="project" value="InterPro"/>
</dbReference>
<comment type="caution">
    <text evidence="13">The sequence shown here is derived from an EMBL/GenBank/DDBJ whole genome shotgun (WGS) entry which is preliminary data.</text>
</comment>
<feature type="domain" description="Asparaginase/glutaminase C-terminal" evidence="9">
    <location>
        <begin position="305"/>
        <end position="418"/>
    </location>
</feature>
<dbReference type="InterPro" id="IPR027474">
    <property type="entry name" value="L-asparaginase_N"/>
</dbReference>
<dbReference type="InterPro" id="IPR040918">
    <property type="entry name" value="GatD_N"/>
</dbReference>
<evidence type="ECO:0000256" key="4">
    <source>
        <dbReference type="ARBA" id="ARBA00022917"/>
    </source>
</evidence>
<dbReference type="InterPro" id="IPR006033">
    <property type="entry name" value="AsnA_fam"/>
</dbReference>
<dbReference type="InterPro" id="IPR027475">
    <property type="entry name" value="Asparaginase/glutaminase_AS2"/>
</dbReference>
<reference evidence="13 14" key="1">
    <citation type="submission" date="2018-01" db="EMBL/GenBank/DDBJ databases">
        <title>Metagenomic assembled genomes from two thermal pools in the Uzon Caldera, Kamchatka, Russia.</title>
        <authorList>
            <person name="Wilkins L."/>
            <person name="Ettinger C."/>
        </authorList>
    </citation>
    <scope>NUCLEOTIDE SEQUENCE [LARGE SCALE GENOMIC DNA]</scope>
    <source>
        <strain evidence="13">ZAV-06</strain>
    </source>
</reference>
<dbReference type="NCBIfam" id="TIGR02153">
    <property type="entry name" value="gatD_arch"/>
    <property type="match status" value="1"/>
</dbReference>
<dbReference type="GO" id="GO:0050567">
    <property type="term" value="F:glutaminyl-tRNA synthase (glutamine-hydrolyzing) activity"/>
    <property type="evidence" value="ECO:0007669"/>
    <property type="project" value="UniProtKB-UniRule"/>
</dbReference>
<dbReference type="PIRSF" id="PIRSF500175">
    <property type="entry name" value="Glu_ADT_D"/>
    <property type="match status" value="1"/>
</dbReference>
<sequence length="443" mass="49175">MSEENKLLSPGIYVRIKTKDGAIIEGLIVQRYEIFDPGFITLKLKNGYNIGISIKKIESVELLNKEIEMRRGEGEIVPIFEKTESKGKEIHIISTGGTIASKIDYQTGGVKPVLTADELIEMIPELNSIAKFKSEILMSIFSENMNPKYWEKIAERVAEVLVKEPDTGVIITHGTDTLAYTSSALSFALRNIGSPIALVGSQRSSDRPSSDSPFNLIAASIYATSDICEPAVVMHGETSDSYALAHRGTRVRKMHTSRRDAFQSISSLPLAKIFPAEKKIEVIRKDAKICSKSGNLEAYTKFSENVSLLKYYPGMPGWIFEILAEKGIKGIVIEGSGLGHVSTEIIDSIKNVIDRGTIVVMTSQCIFGRVNMNVYSTGRLLKKIGIISGENMLSETAFVKLSWLLGNFKDEEEITRLFATNIAGEYEGRELLNYYPRWNHGEQ</sequence>
<dbReference type="Proteomes" id="UP000237153">
    <property type="component" value="Unassembled WGS sequence"/>
</dbReference>
<keyword evidence="2 5" id="KW-0547">Nucleotide-binding</keyword>
<dbReference type="OMA" id="CEDMLPE"/>
<keyword evidence="4 5" id="KW-0648">Protein biosynthesis</keyword>
<feature type="domain" description="GatD N-terminal" evidence="10">
    <location>
        <begin position="9"/>
        <end position="63"/>
    </location>
</feature>
<dbReference type="PIRSF" id="PIRSF001220">
    <property type="entry name" value="L-ASNase_gatD"/>
    <property type="match status" value="1"/>
</dbReference>
<name>A0A2J6N7W5_9CREN</name>
<evidence type="ECO:0000259" key="9">
    <source>
        <dbReference type="Pfam" id="PF17763"/>
    </source>
</evidence>
<keyword evidence="1 5" id="KW-0436">Ligase</keyword>
<dbReference type="CDD" id="cd08962">
    <property type="entry name" value="GatD"/>
    <property type="match status" value="1"/>
</dbReference>
<dbReference type="InterPro" id="IPR027473">
    <property type="entry name" value="L-asparaginase_C"/>
</dbReference>
<evidence type="ECO:0000256" key="7">
    <source>
        <dbReference type="RuleBase" id="RU004457"/>
    </source>
</evidence>
<dbReference type="PANTHER" id="PTHR11707:SF28">
    <property type="entry name" value="60 KDA LYSOPHOSPHOLIPASE"/>
    <property type="match status" value="1"/>
</dbReference>
<dbReference type="Proteomes" id="UP000886076">
    <property type="component" value="Unassembled WGS sequence"/>
</dbReference>
<dbReference type="NCBIfam" id="TIGR00519">
    <property type="entry name" value="asnASE_I"/>
    <property type="match status" value="1"/>
</dbReference>
<feature type="active site" evidence="5">
    <location>
        <position position="176"/>
    </location>
</feature>
<comment type="catalytic activity">
    <reaction evidence="5 7">
        <text>L-glutamyl-tRNA(Gln) + L-glutamine + ATP + H2O = L-glutaminyl-tRNA(Gln) + L-glutamate + ADP + phosphate + H(+)</text>
        <dbReference type="Rhea" id="RHEA:17521"/>
        <dbReference type="Rhea" id="RHEA-COMP:9681"/>
        <dbReference type="Rhea" id="RHEA-COMP:9684"/>
        <dbReference type="ChEBI" id="CHEBI:15377"/>
        <dbReference type="ChEBI" id="CHEBI:15378"/>
        <dbReference type="ChEBI" id="CHEBI:29985"/>
        <dbReference type="ChEBI" id="CHEBI:30616"/>
        <dbReference type="ChEBI" id="CHEBI:43474"/>
        <dbReference type="ChEBI" id="CHEBI:58359"/>
        <dbReference type="ChEBI" id="CHEBI:78520"/>
        <dbReference type="ChEBI" id="CHEBI:78521"/>
        <dbReference type="ChEBI" id="CHEBI:456216"/>
    </reaction>
</comment>
<comment type="subunit">
    <text evidence="5 7">Heterodimer of GatD and GatE.</text>
</comment>
<keyword evidence="13" id="KW-0808">Transferase</keyword>
<evidence type="ECO:0000313" key="14">
    <source>
        <dbReference type="Proteomes" id="UP000237153"/>
    </source>
</evidence>
<evidence type="ECO:0000256" key="1">
    <source>
        <dbReference type="ARBA" id="ARBA00022598"/>
    </source>
</evidence>
<dbReference type="Pfam" id="PF00710">
    <property type="entry name" value="Asparaginase"/>
    <property type="match status" value="1"/>
</dbReference>
<dbReference type="SUPFAM" id="SSF141300">
    <property type="entry name" value="GatD N-terminal domain-like"/>
    <property type="match status" value="1"/>
</dbReference>
<dbReference type="GO" id="GO:0005524">
    <property type="term" value="F:ATP binding"/>
    <property type="evidence" value="ECO:0007669"/>
    <property type="project" value="UniProtKB-KW"/>
</dbReference>
<dbReference type="GO" id="GO:0006412">
    <property type="term" value="P:translation"/>
    <property type="evidence" value="ECO:0007669"/>
    <property type="project" value="UniProtKB-UniRule"/>
</dbReference>
<dbReference type="EMBL" id="PNIM01000004">
    <property type="protein sequence ID" value="PMB75925.1"/>
    <property type="molecule type" value="Genomic_DNA"/>
</dbReference>
<dbReference type="GeneID" id="12450317"/>
<dbReference type="InterPro" id="IPR037222">
    <property type="entry name" value="GatD_N_sf"/>
</dbReference>
<dbReference type="Gene3D" id="3.40.50.40">
    <property type="match status" value="1"/>
</dbReference>
<reference evidence="12" key="3">
    <citation type="submission" date="2020-10" db="EMBL/GenBank/DDBJ databases">
        <title>Fervidococcus fontis strain 3639Fd - the first crenarchaeon capable of growth on lipids.</title>
        <authorList>
            <person name="Kochetkova T.V."/>
            <person name="Elcheninov A.G."/>
            <person name="Toschakov S.V."/>
            <person name="Kublanov I.V."/>
        </authorList>
    </citation>
    <scope>NUCLEOTIDE SEQUENCE</scope>
    <source>
        <strain evidence="12">3639Fd</strain>
    </source>
</reference>
<dbReference type="InterPro" id="IPR036152">
    <property type="entry name" value="Asp/glu_Ase-like_sf"/>
</dbReference>
<dbReference type="HAMAP" id="MF_00586">
    <property type="entry name" value="GatD"/>
    <property type="match status" value="1"/>
</dbReference>